<evidence type="ECO:0000313" key="1">
    <source>
        <dbReference type="EMBL" id="AEA45340.1"/>
    </source>
</evidence>
<dbReference type="Proteomes" id="UP000007463">
    <property type="component" value="Chromosome"/>
</dbReference>
<reference evidence="2" key="2">
    <citation type="submission" date="2011-02" db="EMBL/GenBank/DDBJ databases">
        <title>The complete genome of Fluviicola taffensis DSM 16823.</title>
        <authorList>
            <consortium name="US DOE Joint Genome Institute (JGI-PGF)"/>
            <person name="Lucas S."/>
            <person name="Copeland A."/>
            <person name="Lapidus A."/>
            <person name="Bruce D."/>
            <person name="Goodwin L."/>
            <person name="Pitluck S."/>
            <person name="Kyrpides N."/>
            <person name="Mavromatis K."/>
            <person name="Ivanova N."/>
            <person name="Mikhailova N."/>
            <person name="Pagani I."/>
            <person name="Chertkov O."/>
            <person name="Detter J.C."/>
            <person name="Han C."/>
            <person name="Tapia R."/>
            <person name="Land M."/>
            <person name="Hauser L."/>
            <person name="Markowitz V."/>
            <person name="Cheng J.-F."/>
            <person name="Hugenholtz P."/>
            <person name="Woyke T."/>
            <person name="Wu D."/>
            <person name="Tindall B."/>
            <person name="Pomrenke H.G."/>
            <person name="Brambilla E."/>
            <person name="Klenk H.-P."/>
            <person name="Eisen J.A."/>
        </authorList>
    </citation>
    <scope>NUCLEOTIDE SEQUENCE [LARGE SCALE GENOMIC DNA]</scope>
    <source>
        <strain evidence="2">DSM 16823 / RW262 / RW262</strain>
    </source>
</reference>
<dbReference type="OrthoDB" id="9827394at2"/>
<organism evidence="1 2">
    <name type="scientific">Fluviicola taffensis (strain DSM 16823 / NCIMB 13979 / RW262)</name>
    <dbReference type="NCBI Taxonomy" id="755732"/>
    <lineage>
        <taxon>Bacteria</taxon>
        <taxon>Pseudomonadati</taxon>
        <taxon>Bacteroidota</taxon>
        <taxon>Flavobacteriia</taxon>
        <taxon>Flavobacteriales</taxon>
        <taxon>Crocinitomicaceae</taxon>
        <taxon>Fluviicola</taxon>
    </lineage>
</organism>
<dbReference type="HOGENOM" id="CLU_1014713_0_0_10"/>
<dbReference type="AlphaFoldDB" id="F2IBL4"/>
<name>F2IBL4_FLUTR</name>
<evidence type="ECO:0000313" key="2">
    <source>
        <dbReference type="Proteomes" id="UP000007463"/>
    </source>
</evidence>
<keyword evidence="2" id="KW-1185">Reference proteome</keyword>
<dbReference type="STRING" id="755732.Fluta_3368"/>
<dbReference type="EMBL" id="CP002542">
    <property type="protein sequence ID" value="AEA45340.1"/>
    <property type="molecule type" value="Genomic_DNA"/>
</dbReference>
<accession>F2IBL4</accession>
<protein>
    <submittedName>
        <fullName evidence="1">Uncharacterized protein</fullName>
    </submittedName>
</protein>
<dbReference type="KEGG" id="fte:Fluta_3368"/>
<proteinExistence type="predicted"/>
<gene>
    <name evidence="1" type="ordered locus">Fluta_3368</name>
</gene>
<dbReference type="RefSeq" id="WP_013688107.1">
    <property type="nucleotide sequence ID" value="NC_015321.1"/>
</dbReference>
<sequence>MSQSLDHIKKIYVEQLGFDLSDSKHSDHPFFNSYNELLALDPLSEEFNYLLYNSLFGPIDYLYELNLIDNSAFELWKNRLIKNTKNVSFYGDLFELYFHWTLVQKNITFKNREKPDFSIDYNGEIFVECTSALFSFTAIPSEKQIFQKIRNSVREKLVVNYMNSSTVLFVDITNPIFHAKKLDLEISKQYLFSILENINEGFKKNSPKNLKSLGAIVFISFDYYEDKDGEWKYPCNIAHYSPTKIADSNLISFLESNFILAESKLETVNPKFHH</sequence>
<reference evidence="1 2" key="1">
    <citation type="journal article" date="2011" name="Stand. Genomic Sci.">
        <title>Complete genome sequence of the gliding freshwater bacterium Fluviicola taffensis type strain (RW262).</title>
        <authorList>
            <person name="Woyke T."/>
            <person name="Chertkov O."/>
            <person name="Lapidus A."/>
            <person name="Nolan M."/>
            <person name="Lucas S."/>
            <person name="Del Rio T.G."/>
            <person name="Tice H."/>
            <person name="Cheng J.F."/>
            <person name="Tapia R."/>
            <person name="Han C."/>
            <person name="Goodwin L."/>
            <person name="Pitluck S."/>
            <person name="Liolios K."/>
            <person name="Pagani I."/>
            <person name="Ivanova N."/>
            <person name="Huntemann M."/>
            <person name="Mavromatis K."/>
            <person name="Mikhailova N."/>
            <person name="Pati A."/>
            <person name="Chen A."/>
            <person name="Palaniappan K."/>
            <person name="Land M."/>
            <person name="Hauser L."/>
            <person name="Brambilla E.M."/>
            <person name="Rohde M."/>
            <person name="Mwirichia R."/>
            <person name="Sikorski J."/>
            <person name="Tindall B.J."/>
            <person name="Goker M."/>
            <person name="Bristow J."/>
            <person name="Eisen J.A."/>
            <person name="Markowitz V."/>
            <person name="Hugenholtz P."/>
            <person name="Klenk H.P."/>
            <person name="Kyrpides N.C."/>
        </authorList>
    </citation>
    <scope>NUCLEOTIDE SEQUENCE [LARGE SCALE GENOMIC DNA]</scope>
    <source>
        <strain evidence="2">DSM 16823 / RW262 / RW262</strain>
    </source>
</reference>